<evidence type="ECO:0000313" key="3">
    <source>
        <dbReference type="Proteomes" id="UP000185161"/>
    </source>
</evidence>
<dbReference type="EMBL" id="QQWO01000028">
    <property type="protein sequence ID" value="RSU98695.1"/>
    <property type="molecule type" value="Genomic_DNA"/>
</dbReference>
<evidence type="ECO:0000313" key="4">
    <source>
        <dbReference type="Proteomes" id="UP000286681"/>
    </source>
</evidence>
<evidence type="ECO:0000313" key="2">
    <source>
        <dbReference type="EMBL" id="RSU98695.1"/>
    </source>
</evidence>
<organism evidence="1 3">
    <name type="scientific">Sphingomonas koreensis</name>
    <dbReference type="NCBI Taxonomy" id="93064"/>
    <lineage>
        <taxon>Bacteria</taxon>
        <taxon>Pseudomonadati</taxon>
        <taxon>Pseudomonadota</taxon>
        <taxon>Alphaproteobacteria</taxon>
        <taxon>Sphingomonadales</taxon>
        <taxon>Sphingomonadaceae</taxon>
        <taxon>Sphingomonas</taxon>
    </lineage>
</organism>
<reference evidence="1" key="1">
    <citation type="submission" date="2016-12" db="EMBL/GenBank/DDBJ databases">
        <title>Whole genome sequencing of Sphingomonas koreensis.</title>
        <authorList>
            <person name="Conlan S."/>
            <person name="Thomas P.J."/>
            <person name="Mullikin J."/>
            <person name="Palmore T.N."/>
            <person name="Frank K.M."/>
            <person name="Segre J.A."/>
        </authorList>
    </citation>
    <scope>NUCLEOTIDE SEQUENCE</scope>
    <source>
        <strain evidence="1">ABOJV</strain>
        <plasmid evidence="1">tig00000001</plasmid>
    </source>
</reference>
<dbReference type="OrthoDB" id="7582800at2"/>
<reference evidence="2 4" key="3">
    <citation type="submission" date="2018-07" db="EMBL/GenBank/DDBJ databases">
        <title>Genomic and Epidemiologic Investigation of an Indolent Hospital Outbreak.</title>
        <authorList>
            <person name="Johnson R.C."/>
            <person name="Deming C."/>
            <person name="Conlan S."/>
            <person name="Zellmer C.J."/>
            <person name="Michelin A.V."/>
            <person name="Lee-Lin S."/>
            <person name="Thomas P.J."/>
            <person name="Park M."/>
            <person name="Weingarten R.A."/>
            <person name="Less J."/>
            <person name="Dekker J.P."/>
            <person name="Frank K.M."/>
            <person name="Musser K.A."/>
            <person name="Mcquiston J.R."/>
            <person name="Henderson D.K."/>
            <person name="Lau A.F."/>
            <person name="Palmore T.N."/>
            <person name="Segre J.A."/>
        </authorList>
    </citation>
    <scope>NUCLEOTIDE SEQUENCE [LARGE SCALE GENOMIC DNA]</scope>
    <source>
        <strain evidence="2 4">SK-NIH.Env10_0317</strain>
    </source>
</reference>
<proteinExistence type="predicted"/>
<dbReference type="Proteomes" id="UP000185161">
    <property type="component" value="Plasmid tig00000001"/>
</dbReference>
<evidence type="ECO:0000313" key="1">
    <source>
        <dbReference type="EMBL" id="APR55418.1"/>
    </source>
</evidence>
<name>A0A1L6JHR1_9SPHN</name>
<gene>
    <name evidence="1" type="ORF">BRX40_22820</name>
    <name evidence="2" type="ORF">CA257_21730</name>
</gene>
<dbReference type="AlphaFoldDB" id="A0A1L6JHR1"/>
<keyword evidence="3" id="KW-1185">Reference proteome</keyword>
<protein>
    <submittedName>
        <fullName evidence="1">Uncharacterized protein</fullName>
    </submittedName>
</protein>
<dbReference type="KEGG" id="skr:BRX40_22820"/>
<dbReference type="EMBL" id="CP018821">
    <property type="protein sequence ID" value="APR55418.1"/>
    <property type="molecule type" value="Genomic_DNA"/>
</dbReference>
<dbReference type="RefSeq" id="WP_047100325.1">
    <property type="nucleotide sequence ID" value="NZ_CP018821.1"/>
</dbReference>
<accession>A0A1L6JHR1</accession>
<dbReference type="Proteomes" id="UP000286681">
    <property type="component" value="Unassembled WGS sequence"/>
</dbReference>
<geneLocation type="plasmid" evidence="1 3">
    <name>tig00000001</name>
</geneLocation>
<keyword evidence="1" id="KW-0614">Plasmid</keyword>
<reference evidence="3" key="2">
    <citation type="submission" date="2016-12" db="EMBL/GenBank/DDBJ databases">
        <title>Whole genome sequencing of Sphingomonas sp. ABOJV.</title>
        <authorList>
            <person name="Conlan S."/>
            <person name="Thomas P.J."/>
            <person name="Mullikin J."/>
            <person name="Palmore T.N."/>
            <person name="Frank K.M."/>
            <person name="Segre J.A."/>
        </authorList>
    </citation>
    <scope>NUCLEOTIDE SEQUENCE [LARGE SCALE GENOMIC DNA]</scope>
    <source>
        <strain evidence="3">ABOJV</strain>
        <plasmid evidence="3">Plasmid tig00000001</plasmid>
    </source>
</reference>
<dbReference type="GeneID" id="44135398"/>
<sequence length="123" mass="13959">MSRGALRRWRQRGSRTVTVSLAFADIMEIALALLSLSPDELARLDWSFADRKRLLDHLLQSGKQAQSVDRDQLDQTLLRLALPARDVRRLKRFAQRELPKTATNAAVIERLSAVLEAADPDRI</sequence>